<organism evidence="1 2">
    <name type="scientific">Bacteroides xylanisolvens</name>
    <dbReference type="NCBI Taxonomy" id="371601"/>
    <lineage>
        <taxon>Bacteria</taxon>
        <taxon>Pseudomonadati</taxon>
        <taxon>Bacteroidota</taxon>
        <taxon>Bacteroidia</taxon>
        <taxon>Bacteroidales</taxon>
        <taxon>Bacteroidaceae</taxon>
        <taxon>Bacteroides</taxon>
    </lineage>
</organism>
<reference evidence="1" key="1">
    <citation type="journal article" date="2021" name="PeerJ">
        <title>Extensive microbial diversity within the chicken gut microbiome revealed by metagenomics and culture.</title>
        <authorList>
            <person name="Gilroy R."/>
            <person name="Ravi A."/>
            <person name="Getino M."/>
            <person name="Pursley I."/>
            <person name="Horton D.L."/>
            <person name="Alikhan N.F."/>
            <person name="Baker D."/>
            <person name="Gharbi K."/>
            <person name="Hall N."/>
            <person name="Watson M."/>
            <person name="Adriaenssens E.M."/>
            <person name="Foster-Nyarko E."/>
            <person name="Jarju S."/>
            <person name="Secka A."/>
            <person name="Antonio M."/>
            <person name="Oren A."/>
            <person name="Chaudhuri R.R."/>
            <person name="La Ragione R."/>
            <person name="Hildebrand F."/>
            <person name="Pallen M.J."/>
        </authorList>
    </citation>
    <scope>NUCLEOTIDE SEQUENCE</scope>
    <source>
        <strain evidence="1">CHK154-13316</strain>
    </source>
</reference>
<accession>A0A921I4G1</accession>
<dbReference type="EMBL" id="DYVL01000004">
    <property type="protein sequence ID" value="HJG10323.1"/>
    <property type="molecule type" value="Genomic_DNA"/>
</dbReference>
<comment type="caution">
    <text evidence="1">The sequence shown here is derived from an EMBL/GenBank/DDBJ whole genome shotgun (WGS) entry which is preliminary data.</text>
</comment>
<name>A0A921I4G1_9BACE</name>
<dbReference type="Proteomes" id="UP000747074">
    <property type="component" value="Unassembled WGS sequence"/>
</dbReference>
<gene>
    <name evidence="1" type="ORF">K8V07_00150</name>
</gene>
<dbReference type="AlphaFoldDB" id="A0A921I4G1"/>
<protein>
    <submittedName>
        <fullName evidence="1">Uncharacterized protein</fullName>
    </submittedName>
</protein>
<evidence type="ECO:0000313" key="1">
    <source>
        <dbReference type="EMBL" id="HJG10323.1"/>
    </source>
</evidence>
<proteinExistence type="predicted"/>
<evidence type="ECO:0000313" key="2">
    <source>
        <dbReference type="Proteomes" id="UP000747074"/>
    </source>
</evidence>
<feature type="non-terminal residue" evidence="1">
    <location>
        <position position="106"/>
    </location>
</feature>
<reference evidence="1" key="2">
    <citation type="submission" date="2021-09" db="EMBL/GenBank/DDBJ databases">
        <authorList>
            <person name="Gilroy R."/>
        </authorList>
    </citation>
    <scope>NUCLEOTIDE SEQUENCE</scope>
    <source>
        <strain evidence="1">CHK154-13316</strain>
    </source>
</reference>
<sequence>MNVEVVEKMNAKTKEKLYNLLEDKSNLFVVVTGPRENEIVTITHDYKKALEEKNYLADVLDTYDPDPYCTGEFEIYIKIYDKDLNLIRSTGNEYYWVRLGKHPDIL</sequence>